<dbReference type="EMBL" id="AUZY01008502">
    <property type="protein sequence ID" value="EQD45724.1"/>
    <property type="molecule type" value="Genomic_DNA"/>
</dbReference>
<comment type="caution">
    <text evidence="2">The sequence shown here is derived from an EMBL/GenBank/DDBJ whole genome shotgun (WGS) entry which is preliminary data.</text>
</comment>
<sequence>MRPERLLADEMLGRLARYLRFVGCDTAYARDRTDDEIVRWAATEGRFLLTRDRALARRVPESLWIRSPGIEGQWREVRTRCTDLPTHVRFARCTRCNGEVRPVVPPPTDGGPIGLPVERIAAGLPVYRCDACGHLYWAGSHSSDVQRRIDRWATEGGE</sequence>
<dbReference type="Pfam" id="PF01927">
    <property type="entry name" value="Mut7-C"/>
    <property type="match status" value="1"/>
</dbReference>
<name>T1AYJ8_9ZZZZ</name>
<dbReference type="InterPro" id="IPR002782">
    <property type="entry name" value="Mut7-C_RNAse_dom"/>
</dbReference>
<organism evidence="2">
    <name type="scientific">mine drainage metagenome</name>
    <dbReference type="NCBI Taxonomy" id="410659"/>
    <lineage>
        <taxon>unclassified sequences</taxon>
        <taxon>metagenomes</taxon>
        <taxon>ecological metagenomes</taxon>
    </lineage>
</organism>
<evidence type="ECO:0000313" key="2">
    <source>
        <dbReference type="EMBL" id="EQD45724.1"/>
    </source>
</evidence>
<dbReference type="PANTHER" id="PTHR39081:SF1">
    <property type="entry name" value="MUT7-C RNASE DOMAIN-CONTAINING PROTEIN"/>
    <property type="match status" value="1"/>
</dbReference>
<dbReference type="AlphaFoldDB" id="T1AYJ8"/>
<accession>T1AYJ8</accession>
<gene>
    <name evidence="2" type="ORF">B1B_12936</name>
</gene>
<proteinExistence type="predicted"/>
<evidence type="ECO:0000259" key="1">
    <source>
        <dbReference type="Pfam" id="PF01927"/>
    </source>
</evidence>
<reference evidence="2" key="2">
    <citation type="journal article" date="2014" name="ISME J.">
        <title>Microbial stratification in low pH oxic and suboxic macroscopic growths along an acid mine drainage.</title>
        <authorList>
            <person name="Mendez-Garcia C."/>
            <person name="Mesa V."/>
            <person name="Sprenger R.R."/>
            <person name="Richter M."/>
            <person name="Diez M.S."/>
            <person name="Solano J."/>
            <person name="Bargiela R."/>
            <person name="Golyshina O.V."/>
            <person name="Manteca A."/>
            <person name="Ramos J.L."/>
            <person name="Gallego J.R."/>
            <person name="Llorente I."/>
            <person name="Martins Dos Santos V.A."/>
            <person name="Jensen O.N."/>
            <person name="Pelaez A.I."/>
            <person name="Sanchez J."/>
            <person name="Ferrer M."/>
        </authorList>
    </citation>
    <scope>NUCLEOTIDE SEQUENCE</scope>
</reference>
<dbReference type="PANTHER" id="PTHR39081">
    <property type="entry name" value="MUT7-C DOMAIN-CONTAINING PROTEIN"/>
    <property type="match status" value="1"/>
</dbReference>
<protein>
    <submittedName>
        <fullName evidence="2">Protein containing DUF82</fullName>
    </submittedName>
</protein>
<reference evidence="2" key="1">
    <citation type="submission" date="2013-08" db="EMBL/GenBank/DDBJ databases">
        <authorList>
            <person name="Mendez C."/>
            <person name="Richter M."/>
            <person name="Ferrer M."/>
            <person name="Sanchez J."/>
        </authorList>
    </citation>
    <scope>NUCLEOTIDE SEQUENCE</scope>
</reference>
<feature type="domain" description="Mut7-C RNAse" evidence="1">
    <location>
        <begin position="5"/>
        <end position="148"/>
    </location>
</feature>